<dbReference type="Ensembl" id="ENSECRT00000025831.1">
    <property type="protein sequence ID" value="ENSECRP00000025291.1"/>
    <property type="gene ID" value="ENSECRG00000017099.1"/>
</dbReference>
<evidence type="ECO:0000259" key="7">
    <source>
        <dbReference type="PROSITE" id="PS50102"/>
    </source>
</evidence>
<evidence type="ECO:0000256" key="1">
    <source>
        <dbReference type="ARBA" id="ARBA00004604"/>
    </source>
</evidence>
<dbReference type="GeneID" id="114666171"/>
<comment type="subcellular location">
    <subcellularLocation>
        <location evidence="1">Nucleus</location>
        <location evidence="1">Nucleolus</location>
    </subcellularLocation>
</comment>
<protein>
    <submittedName>
        <fullName evidence="8">RNA binding motif protein 34</fullName>
    </submittedName>
</protein>
<feature type="domain" description="RRM" evidence="7">
    <location>
        <begin position="268"/>
        <end position="345"/>
    </location>
</feature>
<name>A0A8C4T173_ERPCA</name>
<evidence type="ECO:0000256" key="4">
    <source>
        <dbReference type="ARBA" id="ARBA00023242"/>
    </source>
</evidence>
<feature type="domain" description="RRM" evidence="7">
    <location>
        <begin position="165"/>
        <end position="260"/>
    </location>
</feature>
<evidence type="ECO:0000256" key="2">
    <source>
        <dbReference type="ARBA" id="ARBA00007077"/>
    </source>
</evidence>
<evidence type="ECO:0000256" key="6">
    <source>
        <dbReference type="SAM" id="MobiDB-lite"/>
    </source>
</evidence>
<dbReference type="PROSITE" id="PS50102">
    <property type="entry name" value="RRM"/>
    <property type="match status" value="2"/>
</dbReference>
<organism evidence="8 9">
    <name type="scientific">Erpetoichthys calabaricus</name>
    <name type="common">Rope fish</name>
    <name type="synonym">Calamoichthys calabaricus</name>
    <dbReference type="NCBI Taxonomy" id="27687"/>
    <lineage>
        <taxon>Eukaryota</taxon>
        <taxon>Metazoa</taxon>
        <taxon>Chordata</taxon>
        <taxon>Craniata</taxon>
        <taxon>Vertebrata</taxon>
        <taxon>Euteleostomi</taxon>
        <taxon>Actinopterygii</taxon>
        <taxon>Polypteriformes</taxon>
        <taxon>Polypteridae</taxon>
        <taxon>Erpetoichthys</taxon>
    </lineage>
</organism>
<dbReference type="Proteomes" id="UP000694620">
    <property type="component" value="Chromosome 15"/>
</dbReference>
<evidence type="ECO:0000313" key="9">
    <source>
        <dbReference type="Proteomes" id="UP000694620"/>
    </source>
</evidence>
<dbReference type="PANTHER" id="PTHR23236">
    <property type="entry name" value="EUKARYOTIC TRANSLATION INITIATION FACTOR 4B/4H"/>
    <property type="match status" value="1"/>
</dbReference>
<proteinExistence type="inferred from homology"/>
<dbReference type="SUPFAM" id="SSF54928">
    <property type="entry name" value="RNA-binding domain, RBD"/>
    <property type="match status" value="2"/>
</dbReference>
<dbReference type="CDD" id="cd12395">
    <property type="entry name" value="RRM2_RBM34"/>
    <property type="match status" value="1"/>
</dbReference>
<dbReference type="RefSeq" id="XP_028676752.1">
    <property type="nucleotide sequence ID" value="XM_028820919.2"/>
</dbReference>
<dbReference type="GeneTree" id="ENSGT00390000011249"/>
<evidence type="ECO:0000256" key="5">
    <source>
        <dbReference type="PROSITE-ProRule" id="PRU00176"/>
    </source>
</evidence>
<dbReference type="InterPro" id="IPR012677">
    <property type="entry name" value="Nucleotide-bd_a/b_plait_sf"/>
</dbReference>
<dbReference type="Gene3D" id="3.30.70.330">
    <property type="match status" value="2"/>
</dbReference>
<evidence type="ECO:0000256" key="3">
    <source>
        <dbReference type="ARBA" id="ARBA00022884"/>
    </source>
</evidence>
<reference evidence="8" key="3">
    <citation type="submission" date="2025-09" db="UniProtKB">
        <authorList>
            <consortium name="Ensembl"/>
        </authorList>
    </citation>
    <scope>IDENTIFICATION</scope>
</reference>
<dbReference type="GO" id="GO:0003723">
    <property type="term" value="F:RNA binding"/>
    <property type="evidence" value="ECO:0007669"/>
    <property type="project" value="UniProtKB-UniRule"/>
</dbReference>
<dbReference type="AlphaFoldDB" id="A0A8C4T173"/>
<sequence length="419" mass="47126">MKKKQSLKRKTCDVLEQQSTSDDYVIGQVAGCLFTNTCASSTGSLASLFKTESTPAKPVYITASKVSPEKRPRAEDVTASNIAHNSCSVKKQKKLKERIVSLGEQKLLDRESSLKTAEEEKGKLTLSKTKKKSKASPSEASFEDFQHERKKKKINWAEERLKNKRTIFVGNLPISCTEKTLKSLFKEYGSIESMRFRSVVRGEKKMLKKVATIKRIVHPNATSINAYIVFKSETDALNALQRNGNEIEHGYHIKVDLASRSDSHDHKKSVFVGNLAYDVKDEELREHFLECGEIEGIRLIKDRNTGLVKGFGYVLFKSADSVQLALKLNSSELKGRKLRVQRSVKKQRQNKNTLAIQMVHTGKKTAPKATAKGSSKGKSGKYFKENAHPAFIGEMAKDGMRNKSKGPKKAFRKKDRKRK</sequence>
<dbReference type="CDD" id="cd12394">
    <property type="entry name" value="RRM1_RBM34"/>
    <property type="match status" value="1"/>
</dbReference>
<dbReference type="SMART" id="SM00360">
    <property type="entry name" value="RRM"/>
    <property type="match status" value="2"/>
</dbReference>
<dbReference type="OrthoDB" id="442677at2759"/>
<accession>A0A8C4T173</accession>
<dbReference type="InterPro" id="IPR034221">
    <property type="entry name" value="RBM34_RRM2"/>
</dbReference>
<dbReference type="PANTHER" id="PTHR23236:SF25">
    <property type="entry name" value="RNA-BINDING PROTEIN 34"/>
    <property type="match status" value="1"/>
</dbReference>
<dbReference type="InterPro" id="IPR000504">
    <property type="entry name" value="RRM_dom"/>
</dbReference>
<keyword evidence="4" id="KW-0539">Nucleus</keyword>
<reference evidence="8" key="2">
    <citation type="submission" date="2025-08" db="UniProtKB">
        <authorList>
            <consortium name="Ensembl"/>
        </authorList>
    </citation>
    <scope>IDENTIFICATION</scope>
</reference>
<reference evidence="8" key="1">
    <citation type="submission" date="2021-06" db="EMBL/GenBank/DDBJ databases">
        <authorList>
            <consortium name="Wellcome Sanger Institute Data Sharing"/>
        </authorList>
    </citation>
    <scope>NUCLEOTIDE SEQUENCE [LARGE SCALE GENOMIC DNA]</scope>
</reference>
<keyword evidence="9" id="KW-1185">Reference proteome</keyword>
<feature type="compositionally biased region" description="Basic residues" evidence="6">
    <location>
        <begin position="402"/>
        <end position="419"/>
    </location>
</feature>
<evidence type="ECO:0000313" key="8">
    <source>
        <dbReference type="Ensembl" id="ENSECRP00000025291.1"/>
    </source>
</evidence>
<dbReference type="InterPro" id="IPR035979">
    <property type="entry name" value="RBD_domain_sf"/>
</dbReference>
<comment type="similarity">
    <text evidence="2">Belongs to the RRM RBM34 family.</text>
</comment>
<feature type="compositionally biased region" description="Low complexity" evidence="6">
    <location>
        <begin position="367"/>
        <end position="377"/>
    </location>
</feature>
<gene>
    <name evidence="8" type="primary">RBM34</name>
</gene>
<feature type="region of interest" description="Disordered" evidence="6">
    <location>
        <begin position="361"/>
        <end position="419"/>
    </location>
</feature>
<keyword evidence="3 5" id="KW-0694">RNA-binding</keyword>
<feature type="region of interest" description="Disordered" evidence="6">
    <location>
        <begin position="111"/>
        <end position="146"/>
    </location>
</feature>
<feature type="compositionally biased region" description="Basic and acidic residues" evidence="6">
    <location>
        <begin position="111"/>
        <end position="123"/>
    </location>
</feature>
<dbReference type="Pfam" id="PF00076">
    <property type="entry name" value="RRM_1"/>
    <property type="match status" value="2"/>
</dbReference>